<dbReference type="AlphaFoldDB" id="A0A8H9F7T0"/>
<dbReference type="GO" id="GO:0031071">
    <property type="term" value="F:cysteine desulfurase activity"/>
    <property type="evidence" value="ECO:0007669"/>
    <property type="project" value="UniProtKB-EC"/>
</dbReference>
<evidence type="ECO:0000256" key="2">
    <source>
        <dbReference type="ARBA" id="ARBA00010447"/>
    </source>
</evidence>
<dbReference type="EC" id="2.8.1.7" evidence="3"/>
<dbReference type="Proteomes" id="UP000618094">
    <property type="component" value="Unassembled WGS sequence"/>
</dbReference>
<dbReference type="Pfam" id="PF00266">
    <property type="entry name" value="Aminotran_5"/>
    <property type="match status" value="1"/>
</dbReference>
<dbReference type="PANTHER" id="PTHR43586:SF4">
    <property type="entry name" value="ISOPENICILLIN N EPIMERASE"/>
    <property type="match status" value="1"/>
</dbReference>
<name>A0A8H9F7T0_LACHE</name>
<accession>A0A8H9F7T0</accession>
<comment type="cofactor">
    <cofactor evidence="1">
        <name>pyridoxal 5'-phosphate</name>
        <dbReference type="ChEBI" id="CHEBI:597326"/>
    </cofactor>
</comment>
<dbReference type="RefSeq" id="WP_110535438.1">
    <property type="nucleotide sequence ID" value="NZ_BLYO01000199.1"/>
</dbReference>
<dbReference type="PIRSF" id="PIRSF005572">
    <property type="entry name" value="NifS"/>
    <property type="match status" value="1"/>
</dbReference>
<dbReference type="InterPro" id="IPR015424">
    <property type="entry name" value="PyrdxlP-dep_Trfase"/>
</dbReference>
<dbReference type="InterPro" id="IPR016454">
    <property type="entry name" value="Cysteine_dSase"/>
</dbReference>
<proteinExistence type="inferred from homology"/>
<dbReference type="PANTHER" id="PTHR43586">
    <property type="entry name" value="CYSTEINE DESULFURASE"/>
    <property type="match status" value="1"/>
</dbReference>
<dbReference type="EMBL" id="BLYO01000199">
    <property type="protein sequence ID" value="GFO99128.1"/>
    <property type="molecule type" value="Genomic_DNA"/>
</dbReference>
<evidence type="ECO:0000259" key="6">
    <source>
        <dbReference type="Pfam" id="PF00266"/>
    </source>
</evidence>
<dbReference type="InterPro" id="IPR000192">
    <property type="entry name" value="Aminotrans_V_dom"/>
</dbReference>
<comment type="similarity">
    <text evidence="2">Belongs to the class-V pyridoxal-phosphate-dependent aminotransferase family. Csd subfamily.</text>
</comment>
<sequence length="397" mass="43768">MIYFDNASTSYPKPEEVVNGVNELICNSAGSSMRTANTEKVDIIFKTRELVANILNVKYPTSIVFTANATESLNSIIDGFLSEGDTVVTTAIEHNSVIRPLIRLKHEKGINIKWIKSDEFGYVNPDEVVKQVNETTKLVIMNHASNVTGMVQNIEKVGKALAKYPKVKFLVDAAQTLGHIPFDNEKVNADFISFTGHKGLLGITGVGGYYINPQINIRPLKVGGTGVLSELLVQPAGSPLHYEAGTLNQVGIGSLYYGISHLNKVGIENISTSLLNKTNLLITKLKKLDHVTVYSKPNSVGIVSFNVDEVIPSRLSTFLLEDYDIKTRSGLMCAPFVHEFLGTNPYGCIRASLSIKNTEKDILDFVEAIRKVTQNYNDIRNIRIPNIYSSPSIYNLD</sequence>
<dbReference type="NCBIfam" id="TIGR01977">
    <property type="entry name" value="am_tr_V_EF2568"/>
    <property type="match status" value="1"/>
</dbReference>
<evidence type="ECO:0000256" key="3">
    <source>
        <dbReference type="ARBA" id="ARBA00012239"/>
    </source>
</evidence>
<evidence type="ECO:0000313" key="8">
    <source>
        <dbReference type="Proteomes" id="UP000618094"/>
    </source>
</evidence>
<comment type="caution">
    <text evidence="7">The sequence shown here is derived from an EMBL/GenBank/DDBJ whole genome shotgun (WGS) entry which is preliminary data.</text>
</comment>
<reference evidence="7" key="1">
    <citation type="submission" date="2020-07" db="EMBL/GenBank/DDBJ databases">
        <title>Draft genome sequence of Lactobacillus helveticus strain H-8.</title>
        <authorList>
            <person name="Endo A."/>
            <person name="Maeno S."/>
            <person name="Kido Y."/>
        </authorList>
    </citation>
    <scope>NUCLEOTIDE SEQUENCE</scope>
    <source>
        <strain evidence="7">H-8</strain>
    </source>
</reference>
<organism evidence="7 8">
    <name type="scientific">Lactobacillus helveticus</name>
    <name type="common">Lactobacillus suntoryeus</name>
    <dbReference type="NCBI Taxonomy" id="1587"/>
    <lineage>
        <taxon>Bacteria</taxon>
        <taxon>Bacillati</taxon>
        <taxon>Bacillota</taxon>
        <taxon>Bacilli</taxon>
        <taxon>Lactobacillales</taxon>
        <taxon>Lactobacillaceae</taxon>
        <taxon>Lactobacillus</taxon>
    </lineage>
</organism>
<feature type="domain" description="Aminotransferase class V" evidence="6">
    <location>
        <begin position="2"/>
        <end position="363"/>
    </location>
</feature>
<dbReference type="Gene3D" id="3.90.1150.10">
    <property type="entry name" value="Aspartate Aminotransferase, domain 1"/>
    <property type="match status" value="1"/>
</dbReference>
<evidence type="ECO:0000313" key="7">
    <source>
        <dbReference type="EMBL" id="GFO99128.1"/>
    </source>
</evidence>
<comment type="catalytic activity">
    <reaction evidence="5">
        <text>(sulfur carrier)-H + L-cysteine = (sulfur carrier)-SH + L-alanine</text>
        <dbReference type="Rhea" id="RHEA:43892"/>
        <dbReference type="Rhea" id="RHEA-COMP:14737"/>
        <dbReference type="Rhea" id="RHEA-COMP:14739"/>
        <dbReference type="ChEBI" id="CHEBI:29917"/>
        <dbReference type="ChEBI" id="CHEBI:35235"/>
        <dbReference type="ChEBI" id="CHEBI:57972"/>
        <dbReference type="ChEBI" id="CHEBI:64428"/>
        <dbReference type="EC" id="2.8.1.7"/>
    </reaction>
</comment>
<evidence type="ECO:0000256" key="5">
    <source>
        <dbReference type="ARBA" id="ARBA00050776"/>
    </source>
</evidence>
<dbReference type="InterPro" id="IPR010969">
    <property type="entry name" value="Cys_dSase-rel_unknwn_funct"/>
</dbReference>
<evidence type="ECO:0000256" key="1">
    <source>
        <dbReference type="ARBA" id="ARBA00001933"/>
    </source>
</evidence>
<dbReference type="InterPro" id="IPR015421">
    <property type="entry name" value="PyrdxlP-dep_Trfase_major"/>
</dbReference>
<dbReference type="SUPFAM" id="SSF53383">
    <property type="entry name" value="PLP-dependent transferases"/>
    <property type="match status" value="1"/>
</dbReference>
<dbReference type="Gene3D" id="3.40.640.10">
    <property type="entry name" value="Type I PLP-dependent aspartate aminotransferase-like (Major domain)"/>
    <property type="match status" value="1"/>
</dbReference>
<keyword evidence="4" id="KW-0663">Pyridoxal phosphate</keyword>
<gene>
    <name evidence="7" type="ORF">LHEH8_08840</name>
</gene>
<evidence type="ECO:0000256" key="4">
    <source>
        <dbReference type="ARBA" id="ARBA00022898"/>
    </source>
</evidence>
<protein>
    <recommendedName>
        <fullName evidence="3">cysteine desulfurase</fullName>
        <ecNumber evidence="3">2.8.1.7</ecNumber>
    </recommendedName>
</protein>
<dbReference type="InterPro" id="IPR015422">
    <property type="entry name" value="PyrdxlP-dep_Trfase_small"/>
</dbReference>